<reference evidence="1" key="1">
    <citation type="submission" date="2021-01" db="EMBL/GenBank/DDBJ databases">
        <authorList>
            <consortium name="Genoscope - CEA"/>
            <person name="William W."/>
        </authorList>
    </citation>
    <scope>NUCLEOTIDE SEQUENCE</scope>
</reference>
<name>A0A8S1JVC5_9CILI</name>
<protein>
    <submittedName>
        <fullName evidence="1">Uncharacterized protein</fullName>
    </submittedName>
</protein>
<comment type="caution">
    <text evidence="1">The sequence shown here is derived from an EMBL/GenBank/DDBJ whole genome shotgun (WGS) entry which is preliminary data.</text>
</comment>
<evidence type="ECO:0000313" key="2">
    <source>
        <dbReference type="Proteomes" id="UP000692954"/>
    </source>
</evidence>
<gene>
    <name evidence="1" type="ORF">PSON_ATCC_30995.1.T0010588</name>
</gene>
<accession>A0A8S1JVC5</accession>
<sequence>MHRLPMKVFEMHQTQFRPFIGQQLQQSLNNQLQYQKLF</sequence>
<dbReference type="EMBL" id="CAJJDN010000001">
    <property type="protein sequence ID" value="CAD8046391.1"/>
    <property type="molecule type" value="Genomic_DNA"/>
</dbReference>
<proteinExistence type="predicted"/>
<organism evidence="1 2">
    <name type="scientific">Paramecium sonneborni</name>
    <dbReference type="NCBI Taxonomy" id="65129"/>
    <lineage>
        <taxon>Eukaryota</taxon>
        <taxon>Sar</taxon>
        <taxon>Alveolata</taxon>
        <taxon>Ciliophora</taxon>
        <taxon>Intramacronucleata</taxon>
        <taxon>Oligohymenophorea</taxon>
        <taxon>Peniculida</taxon>
        <taxon>Parameciidae</taxon>
        <taxon>Paramecium</taxon>
    </lineage>
</organism>
<keyword evidence="2" id="KW-1185">Reference proteome</keyword>
<dbReference type="AlphaFoldDB" id="A0A8S1JVC5"/>
<dbReference type="Proteomes" id="UP000692954">
    <property type="component" value="Unassembled WGS sequence"/>
</dbReference>
<evidence type="ECO:0000313" key="1">
    <source>
        <dbReference type="EMBL" id="CAD8046391.1"/>
    </source>
</evidence>